<evidence type="ECO:0000313" key="3">
    <source>
        <dbReference type="EMBL" id="MBM6401576.1"/>
    </source>
</evidence>
<reference evidence="3" key="1">
    <citation type="submission" date="2021-02" db="EMBL/GenBank/DDBJ databases">
        <title>Phycicoccus sp. MQZ13P-5T, whole genome shotgun sequence.</title>
        <authorList>
            <person name="Tuo L."/>
        </authorList>
    </citation>
    <scope>NUCLEOTIDE SEQUENCE</scope>
    <source>
        <strain evidence="3">MQZ13P-5</strain>
    </source>
</reference>
<evidence type="ECO:0000256" key="2">
    <source>
        <dbReference type="SAM" id="Phobius"/>
    </source>
</evidence>
<evidence type="ECO:0000313" key="4">
    <source>
        <dbReference type="Proteomes" id="UP001430172"/>
    </source>
</evidence>
<feature type="region of interest" description="Disordered" evidence="1">
    <location>
        <begin position="1"/>
        <end position="71"/>
    </location>
</feature>
<gene>
    <name evidence="3" type="ORF">JQN70_14345</name>
</gene>
<keyword evidence="2" id="KW-0472">Membrane</keyword>
<organism evidence="3 4">
    <name type="scientific">Phycicoccus sonneratiae</name>
    <dbReference type="NCBI Taxonomy" id="2807628"/>
    <lineage>
        <taxon>Bacteria</taxon>
        <taxon>Bacillati</taxon>
        <taxon>Actinomycetota</taxon>
        <taxon>Actinomycetes</taxon>
        <taxon>Micrococcales</taxon>
        <taxon>Intrasporangiaceae</taxon>
        <taxon>Phycicoccus</taxon>
    </lineage>
</organism>
<dbReference type="Proteomes" id="UP001430172">
    <property type="component" value="Unassembled WGS sequence"/>
</dbReference>
<protein>
    <submittedName>
        <fullName evidence="3">Uncharacterized protein</fullName>
    </submittedName>
</protein>
<evidence type="ECO:0000256" key="1">
    <source>
        <dbReference type="SAM" id="MobiDB-lite"/>
    </source>
</evidence>
<accession>A0ABS2CR15</accession>
<keyword evidence="4" id="KW-1185">Reference proteome</keyword>
<keyword evidence="2" id="KW-0812">Transmembrane</keyword>
<dbReference type="EMBL" id="JAFDVD010000015">
    <property type="protein sequence ID" value="MBM6401576.1"/>
    <property type="molecule type" value="Genomic_DNA"/>
</dbReference>
<feature type="compositionally biased region" description="Gly residues" evidence="1">
    <location>
        <begin position="101"/>
        <end position="133"/>
    </location>
</feature>
<feature type="compositionally biased region" description="Basic and acidic residues" evidence="1">
    <location>
        <begin position="1"/>
        <end position="10"/>
    </location>
</feature>
<keyword evidence="2" id="KW-1133">Transmembrane helix</keyword>
<sequence>MSESREHDGPDASSPGTPDWATQAVPGPAPDVSTPSPAAGRSWEAVATHGAAPAAAWRRPWSGWGSPGRWSGRRTVVALVAALGIGALGAAGATAAITQSDGGGRGDLGGRGGQGQFPGGPGQGRLPGGGQGQVPGAPRDRDGDGDHHGFGDHDGDHDGDGSGSGLPGRQGQLPGGSQQSTPGDANGTAPTT</sequence>
<dbReference type="RefSeq" id="WP_204132037.1">
    <property type="nucleotide sequence ID" value="NZ_JAFDVD010000015.1"/>
</dbReference>
<feature type="compositionally biased region" description="Low complexity" evidence="1">
    <location>
        <begin position="169"/>
        <end position="180"/>
    </location>
</feature>
<feature type="compositionally biased region" description="Low complexity" evidence="1">
    <location>
        <begin position="51"/>
        <end position="71"/>
    </location>
</feature>
<feature type="transmembrane region" description="Helical" evidence="2">
    <location>
        <begin position="76"/>
        <end position="97"/>
    </location>
</feature>
<comment type="caution">
    <text evidence="3">The sequence shown here is derived from an EMBL/GenBank/DDBJ whole genome shotgun (WGS) entry which is preliminary data.</text>
</comment>
<name>A0ABS2CR15_9MICO</name>
<proteinExistence type="predicted"/>
<feature type="region of interest" description="Disordered" evidence="1">
    <location>
        <begin position="97"/>
        <end position="192"/>
    </location>
</feature>
<feature type="compositionally biased region" description="Basic and acidic residues" evidence="1">
    <location>
        <begin position="138"/>
        <end position="160"/>
    </location>
</feature>